<dbReference type="PANTHER" id="PTHR47074">
    <property type="entry name" value="BNAC02G40300D PROTEIN"/>
    <property type="match status" value="1"/>
</dbReference>
<dbReference type="Proteomes" id="UP000236291">
    <property type="component" value="Unassembled WGS sequence"/>
</dbReference>
<gene>
    <name evidence="1" type="ORF">L195_g043884</name>
</gene>
<comment type="caution">
    <text evidence="1">The sequence shown here is derived from an EMBL/GenBank/DDBJ whole genome shotgun (WGS) entry which is preliminary data.</text>
</comment>
<evidence type="ECO:0008006" key="3">
    <source>
        <dbReference type="Google" id="ProtNLM"/>
    </source>
</evidence>
<dbReference type="InterPro" id="IPR052929">
    <property type="entry name" value="RNase_H-like_EbsB-rel"/>
</dbReference>
<dbReference type="STRING" id="57577.A0A2K3MAH4"/>
<reference evidence="1 2" key="1">
    <citation type="journal article" date="2014" name="Am. J. Bot.">
        <title>Genome assembly and annotation for red clover (Trifolium pratense; Fabaceae).</title>
        <authorList>
            <person name="Istvanek J."/>
            <person name="Jaros M."/>
            <person name="Krenek A."/>
            <person name="Repkova J."/>
        </authorList>
    </citation>
    <scope>NUCLEOTIDE SEQUENCE [LARGE SCALE GENOMIC DNA]</scope>
    <source>
        <strain evidence="2">cv. Tatra</strain>
        <tissue evidence="1">Young leaves</tissue>
    </source>
</reference>
<accession>A0A2K3MAH4</accession>
<dbReference type="EMBL" id="ASHM01054774">
    <property type="protein sequence ID" value="PNX87788.1"/>
    <property type="molecule type" value="Genomic_DNA"/>
</dbReference>
<feature type="non-terminal residue" evidence="1">
    <location>
        <position position="157"/>
    </location>
</feature>
<name>A0A2K3MAH4_TRIPR</name>
<protein>
    <recommendedName>
        <fullName evidence="3">RNase H type-1 domain-containing protein</fullName>
    </recommendedName>
</protein>
<organism evidence="1 2">
    <name type="scientific">Trifolium pratense</name>
    <name type="common">Red clover</name>
    <dbReference type="NCBI Taxonomy" id="57577"/>
    <lineage>
        <taxon>Eukaryota</taxon>
        <taxon>Viridiplantae</taxon>
        <taxon>Streptophyta</taxon>
        <taxon>Embryophyta</taxon>
        <taxon>Tracheophyta</taxon>
        <taxon>Spermatophyta</taxon>
        <taxon>Magnoliopsida</taxon>
        <taxon>eudicotyledons</taxon>
        <taxon>Gunneridae</taxon>
        <taxon>Pentapetalae</taxon>
        <taxon>rosids</taxon>
        <taxon>fabids</taxon>
        <taxon>Fabales</taxon>
        <taxon>Fabaceae</taxon>
        <taxon>Papilionoideae</taxon>
        <taxon>50 kb inversion clade</taxon>
        <taxon>NPAAA clade</taxon>
        <taxon>Hologalegina</taxon>
        <taxon>IRL clade</taxon>
        <taxon>Trifolieae</taxon>
        <taxon>Trifolium</taxon>
    </lineage>
</organism>
<sequence length="157" mass="17805">MAMLMWLLWKNRNNNVWNNTKLSARQCGAQALYLWDEWAAVQKASANSQQQPELQQIDQWQPPTLARLKCNVDASFFDENARQDGGGAYVTTRGRFIYYVGTNLMRGRLTTIEGEGMALKEAICEVTQEAYLMLHLSDSKMVVDAIHYHVGLDTMAG</sequence>
<evidence type="ECO:0000313" key="2">
    <source>
        <dbReference type="Proteomes" id="UP000236291"/>
    </source>
</evidence>
<dbReference type="AlphaFoldDB" id="A0A2K3MAH4"/>
<reference evidence="1 2" key="2">
    <citation type="journal article" date="2017" name="Front. Plant Sci.">
        <title>Gene Classification and Mining of Molecular Markers Useful in Red Clover (Trifolium pratense) Breeding.</title>
        <authorList>
            <person name="Istvanek J."/>
            <person name="Dluhosova J."/>
            <person name="Dluhos P."/>
            <person name="Patkova L."/>
            <person name="Nedelnik J."/>
            <person name="Repkova J."/>
        </authorList>
    </citation>
    <scope>NUCLEOTIDE SEQUENCE [LARGE SCALE GENOMIC DNA]</scope>
    <source>
        <strain evidence="2">cv. Tatra</strain>
        <tissue evidence="1">Young leaves</tissue>
    </source>
</reference>
<dbReference type="PANTHER" id="PTHR47074:SF48">
    <property type="entry name" value="POLYNUCLEOTIDYL TRANSFERASE, RIBONUCLEASE H-LIKE SUPERFAMILY PROTEIN"/>
    <property type="match status" value="1"/>
</dbReference>
<evidence type="ECO:0000313" key="1">
    <source>
        <dbReference type="EMBL" id="PNX87788.1"/>
    </source>
</evidence>
<proteinExistence type="predicted"/>